<evidence type="ECO:0000313" key="3">
    <source>
        <dbReference type="EMBL" id="MET7029838.1"/>
    </source>
</evidence>
<dbReference type="RefSeq" id="WP_354618642.1">
    <property type="nucleotide sequence ID" value="NZ_JBEWYP010000005.1"/>
</dbReference>
<keyword evidence="1" id="KW-0732">Signal</keyword>
<dbReference type="Proteomes" id="UP001549773">
    <property type="component" value="Unassembled WGS sequence"/>
</dbReference>
<organism evidence="3 4">
    <name type="scientific">Sediminicola luteus</name>
    <dbReference type="NCBI Taxonomy" id="319238"/>
    <lineage>
        <taxon>Bacteria</taxon>
        <taxon>Pseudomonadati</taxon>
        <taxon>Bacteroidota</taxon>
        <taxon>Flavobacteriia</taxon>
        <taxon>Flavobacteriales</taxon>
        <taxon>Flavobacteriaceae</taxon>
        <taxon>Sediminicola</taxon>
    </lineage>
</organism>
<dbReference type="PANTHER" id="PTHR30383">
    <property type="entry name" value="THIOESTERASE 1/PROTEASE 1/LYSOPHOSPHOLIPASE L1"/>
    <property type="match status" value="1"/>
</dbReference>
<dbReference type="PANTHER" id="PTHR30383:SF5">
    <property type="entry name" value="SGNH HYDROLASE-TYPE ESTERASE DOMAIN-CONTAINING PROTEIN"/>
    <property type="match status" value="1"/>
</dbReference>
<accession>A0ABV2TX37</accession>
<feature type="chain" id="PRO_5045611188" evidence="1">
    <location>
        <begin position="23"/>
        <end position="236"/>
    </location>
</feature>
<proteinExistence type="predicted"/>
<feature type="domain" description="SGNH hydrolase-type esterase" evidence="2">
    <location>
        <begin position="43"/>
        <end position="221"/>
    </location>
</feature>
<dbReference type="SUPFAM" id="SSF52266">
    <property type="entry name" value="SGNH hydrolase"/>
    <property type="match status" value="1"/>
</dbReference>
<reference evidence="3 4" key="1">
    <citation type="submission" date="2024-07" db="EMBL/GenBank/DDBJ databases">
        <title>The genome sequence of type strain Sediminicola luteus GDMCC 1.2596T.</title>
        <authorList>
            <person name="Liu Y."/>
        </authorList>
    </citation>
    <scope>NUCLEOTIDE SEQUENCE [LARGE SCALE GENOMIC DNA]</scope>
    <source>
        <strain evidence="3 4">GDMCC 1.2596</strain>
    </source>
</reference>
<sequence length="236" mass="25941">MRTLLSLAFGFILLSCSTGEDAFSNSNNPKPPIESAAAFHYLALGDSYTVGESVPNDQSFPAELKDSLQTSLNTSIALEIIAVTGWRTDNLQTAVNSGTKRASYDLVTLLIGVNNQFQNRPFEQYEKEFPELLEHAITLANGSPKNVLVVSIPDYAFTPFGQNRDGEKISREIDAYNEFAATVARDNGVPFVNITDITRKGLEDPSLVANDGLHPSGKAYKQFAKRIYPLIFPLFN</sequence>
<gene>
    <name evidence="3" type="ORF">ABXZ32_10550</name>
</gene>
<dbReference type="EMBL" id="JBEWYP010000005">
    <property type="protein sequence ID" value="MET7029838.1"/>
    <property type="molecule type" value="Genomic_DNA"/>
</dbReference>
<keyword evidence="4" id="KW-1185">Reference proteome</keyword>
<feature type="signal peptide" evidence="1">
    <location>
        <begin position="1"/>
        <end position="22"/>
    </location>
</feature>
<dbReference type="InterPro" id="IPR013830">
    <property type="entry name" value="SGNH_hydro"/>
</dbReference>
<dbReference type="Gene3D" id="3.40.50.1110">
    <property type="entry name" value="SGNH hydrolase"/>
    <property type="match status" value="1"/>
</dbReference>
<keyword evidence="3" id="KW-0378">Hydrolase</keyword>
<evidence type="ECO:0000259" key="2">
    <source>
        <dbReference type="Pfam" id="PF13472"/>
    </source>
</evidence>
<dbReference type="InterPro" id="IPR051532">
    <property type="entry name" value="Ester_Hydrolysis_Enzymes"/>
</dbReference>
<dbReference type="EC" id="3.1.-.-" evidence="3"/>
<comment type="caution">
    <text evidence="3">The sequence shown here is derived from an EMBL/GenBank/DDBJ whole genome shotgun (WGS) entry which is preliminary data.</text>
</comment>
<protein>
    <submittedName>
        <fullName evidence="3">SGNH/GDSL hydrolase family protein</fullName>
        <ecNumber evidence="3">3.1.-.-</ecNumber>
    </submittedName>
</protein>
<dbReference type="Pfam" id="PF13472">
    <property type="entry name" value="Lipase_GDSL_2"/>
    <property type="match status" value="1"/>
</dbReference>
<dbReference type="GO" id="GO:0016787">
    <property type="term" value="F:hydrolase activity"/>
    <property type="evidence" value="ECO:0007669"/>
    <property type="project" value="UniProtKB-KW"/>
</dbReference>
<name>A0ABV2TX37_9FLAO</name>
<dbReference type="PROSITE" id="PS51257">
    <property type="entry name" value="PROKAR_LIPOPROTEIN"/>
    <property type="match status" value="1"/>
</dbReference>
<evidence type="ECO:0000313" key="4">
    <source>
        <dbReference type="Proteomes" id="UP001549773"/>
    </source>
</evidence>
<evidence type="ECO:0000256" key="1">
    <source>
        <dbReference type="SAM" id="SignalP"/>
    </source>
</evidence>
<dbReference type="CDD" id="cd01832">
    <property type="entry name" value="SGNH_hydrolase_like_1"/>
    <property type="match status" value="1"/>
</dbReference>
<dbReference type="InterPro" id="IPR036514">
    <property type="entry name" value="SGNH_hydro_sf"/>
</dbReference>